<reference evidence="2 3" key="1">
    <citation type="submission" date="2017-08" db="EMBL/GenBank/DDBJ databases">
        <title>Complete genome sequence of Mucilaginibacter sp. strain BJC16-A31.</title>
        <authorList>
            <consortium name="Henan University of Science and Technology"/>
            <person name="You X."/>
        </authorList>
    </citation>
    <scope>NUCLEOTIDE SEQUENCE [LARGE SCALE GENOMIC DNA]</scope>
    <source>
        <strain evidence="2 3">BJC16-A31</strain>
    </source>
</reference>
<accession>A0A223NUN9</accession>
<evidence type="ECO:0000313" key="3">
    <source>
        <dbReference type="Proteomes" id="UP000215002"/>
    </source>
</evidence>
<protein>
    <recommendedName>
        <fullName evidence="1">Secretion system C-terminal sorting domain-containing protein</fullName>
    </recommendedName>
</protein>
<dbReference type="KEGG" id="muc:MuYL_1333"/>
<dbReference type="AlphaFoldDB" id="A0A223NUN9"/>
<evidence type="ECO:0000313" key="2">
    <source>
        <dbReference type="EMBL" id="ASU33231.1"/>
    </source>
</evidence>
<dbReference type="Pfam" id="PF18962">
    <property type="entry name" value="Por_Secre_tail"/>
    <property type="match status" value="1"/>
</dbReference>
<proteinExistence type="predicted"/>
<sequence>MSYQRTDTSILRYLKPKATKGSAFKNSLHLVLPPIRPAVISTTKVSVAKPDDKLLSNVSVYPNPVTDQINLKYEISRSSNVTIKVVDVLGNEIITLYNQRVEPGEKNFTYPLNSKLARGFYFLRVVAGTESVIKRISVL</sequence>
<name>A0A223NUN9_9SPHI</name>
<gene>
    <name evidence="2" type="ORF">MuYL_1333</name>
</gene>
<dbReference type="Gene3D" id="2.60.40.4070">
    <property type="match status" value="1"/>
</dbReference>
<feature type="domain" description="Secretion system C-terminal sorting" evidence="1">
    <location>
        <begin position="60"/>
        <end position="138"/>
    </location>
</feature>
<dbReference type="Proteomes" id="UP000215002">
    <property type="component" value="Chromosome"/>
</dbReference>
<organism evidence="2 3">
    <name type="scientific">Mucilaginibacter xinganensis</name>
    <dbReference type="NCBI Taxonomy" id="1234841"/>
    <lineage>
        <taxon>Bacteria</taxon>
        <taxon>Pseudomonadati</taxon>
        <taxon>Bacteroidota</taxon>
        <taxon>Sphingobacteriia</taxon>
        <taxon>Sphingobacteriales</taxon>
        <taxon>Sphingobacteriaceae</taxon>
        <taxon>Mucilaginibacter</taxon>
    </lineage>
</organism>
<dbReference type="EMBL" id="CP022743">
    <property type="protein sequence ID" value="ASU33231.1"/>
    <property type="molecule type" value="Genomic_DNA"/>
</dbReference>
<dbReference type="InterPro" id="IPR026444">
    <property type="entry name" value="Secre_tail"/>
</dbReference>
<dbReference type="NCBIfam" id="TIGR04183">
    <property type="entry name" value="Por_Secre_tail"/>
    <property type="match status" value="1"/>
</dbReference>
<keyword evidence="3" id="KW-1185">Reference proteome</keyword>
<evidence type="ECO:0000259" key="1">
    <source>
        <dbReference type="Pfam" id="PF18962"/>
    </source>
</evidence>